<dbReference type="RefSeq" id="WP_081822698.1">
    <property type="nucleotide sequence ID" value="NZ_AP020335.1"/>
</dbReference>
<dbReference type="GO" id="GO:0008483">
    <property type="term" value="F:transaminase activity"/>
    <property type="evidence" value="ECO:0007669"/>
    <property type="project" value="UniProtKB-KW"/>
</dbReference>
<name>A0A066ZT16_HYDMR</name>
<dbReference type="InterPro" id="IPR015421">
    <property type="entry name" value="PyrdxlP-dep_Trfase_major"/>
</dbReference>
<dbReference type="CDD" id="cd00616">
    <property type="entry name" value="AHBA_syn"/>
    <property type="match status" value="1"/>
</dbReference>
<dbReference type="InterPro" id="IPR015422">
    <property type="entry name" value="PyrdxlP-dep_Trfase_small"/>
</dbReference>
<feature type="modified residue" description="N6-(pyridoxal phosphate)lysine" evidence="3">
    <location>
        <position position="232"/>
    </location>
</feature>
<dbReference type="GO" id="GO:0000271">
    <property type="term" value="P:polysaccharide biosynthetic process"/>
    <property type="evidence" value="ECO:0007669"/>
    <property type="project" value="TreeGrafter"/>
</dbReference>
<evidence type="ECO:0000256" key="4">
    <source>
        <dbReference type="RuleBase" id="RU004508"/>
    </source>
</evidence>
<evidence type="ECO:0000313" key="6">
    <source>
        <dbReference type="Proteomes" id="UP000027341"/>
    </source>
</evidence>
<evidence type="ECO:0000256" key="1">
    <source>
        <dbReference type="ARBA" id="ARBA00022898"/>
    </source>
</evidence>
<evidence type="ECO:0000313" key="5">
    <source>
        <dbReference type="EMBL" id="KDN95429.1"/>
    </source>
</evidence>
<organism evidence="5 6">
    <name type="scientific">Hydrogenovibrio marinus</name>
    <dbReference type="NCBI Taxonomy" id="28885"/>
    <lineage>
        <taxon>Bacteria</taxon>
        <taxon>Pseudomonadati</taxon>
        <taxon>Pseudomonadota</taxon>
        <taxon>Gammaproteobacteria</taxon>
        <taxon>Thiotrichales</taxon>
        <taxon>Piscirickettsiaceae</taxon>
        <taxon>Hydrogenovibrio</taxon>
    </lineage>
</organism>
<dbReference type="PIRSF" id="PIRSF000390">
    <property type="entry name" value="PLP_StrS"/>
    <property type="match status" value="1"/>
</dbReference>
<reference evidence="5 6" key="1">
    <citation type="submission" date="2014-04" db="EMBL/GenBank/DDBJ databases">
        <title>Draft genome sequence of Hydrogenovibrio marinus MH-110, a model organism for aerobic H2 metabolism.</title>
        <authorList>
            <person name="Cha H.J."/>
            <person name="Jo B.H."/>
            <person name="Hwang B.H."/>
        </authorList>
    </citation>
    <scope>NUCLEOTIDE SEQUENCE [LARGE SCALE GENOMIC DNA]</scope>
    <source>
        <strain evidence="5 6">MH-110</strain>
    </source>
</reference>
<evidence type="ECO:0000256" key="3">
    <source>
        <dbReference type="PIRSR" id="PIRSR000390-2"/>
    </source>
</evidence>
<proteinExistence type="inferred from homology"/>
<dbReference type="InterPro" id="IPR015424">
    <property type="entry name" value="PyrdxlP-dep_Trfase"/>
</dbReference>
<sequence length="416" mass="45407">MTADNLKNVTSEAQSDRWQSLANAIRNHYQVAESDFVPLHAPCFDETEKELLNACIDSTFVSSVGEFVGAFEEQIADFTGAKHAVAVVNGTMGLFLGLKVVGVKAGDLVLTQSLTFVATPNAIKMLGADPVFVDVAPKTMGLSAEALAEFLSTQTYQQNGKCFHKASHRLISACAPMHTLGFPMEIEQVVSLCHEYGIKVVEDAAESLGSFVNGVHTGTFGDVGVFSFNGNKVITTGGGGMLVTNNPDIAAHAKHLSTTAKIPHQWLFEHDEIGYNLRMPNLNAALGVAQMKKLPSFLAEKHQLALQYQDWVSSTQTSGSPNLVDFGADYRQNFPDNLPNYWLNACVLNSNEDRDAFLSEFNGANLQTRPLWTPMHRLEIYQNELRGDMTHTEFFAERVVNVPSGVICPPPVELAL</sequence>
<dbReference type="Proteomes" id="UP000027341">
    <property type="component" value="Unassembled WGS sequence"/>
</dbReference>
<dbReference type="NCBIfam" id="TIGR04181">
    <property type="entry name" value="NHT_00031"/>
    <property type="match status" value="1"/>
</dbReference>
<comment type="caution">
    <text evidence="5">The sequence shown here is derived from an EMBL/GenBank/DDBJ whole genome shotgun (WGS) entry which is preliminary data.</text>
</comment>
<keyword evidence="5" id="KW-0032">Aminotransferase</keyword>
<evidence type="ECO:0000256" key="2">
    <source>
        <dbReference type="PIRSR" id="PIRSR000390-1"/>
    </source>
</evidence>
<dbReference type="Gene3D" id="3.40.640.10">
    <property type="entry name" value="Type I PLP-dependent aspartate aminotransferase-like (Major domain)"/>
    <property type="match status" value="1"/>
</dbReference>
<feature type="active site" description="Proton acceptor" evidence="2">
    <location>
        <position position="232"/>
    </location>
</feature>
<dbReference type="Pfam" id="PF01041">
    <property type="entry name" value="DegT_DnrJ_EryC1"/>
    <property type="match status" value="1"/>
</dbReference>
<dbReference type="AlphaFoldDB" id="A0A066ZT16"/>
<dbReference type="PANTHER" id="PTHR30244">
    <property type="entry name" value="TRANSAMINASE"/>
    <property type="match status" value="1"/>
</dbReference>
<comment type="similarity">
    <text evidence="4">Belongs to the DegT/DnrJ/EryC1 family.</text>
</comment>
<dbReference type="EMBL" id="JMIU01000001">
    <property type="protein sequence ID" value="KDN95429.1"/>
    <property type="molecule type" value="Genomic_DNA"/>
</dbReference>
<keyword evidence="1 3" id="KW-0663">Pyridoxal phosphate</keyword>
<gene>
    <name evidence="5" type="ORF">EI16_03775</name>
</gene>
<dbReference type="PANTHER" id="PTHR30244:SF30">
    <property type="entry name" value="BLR5990 PROTEIN"/>
    <property type="match status" value="1"/>
</dbReference>
<dbReference type="Gene3D" id="3.90.1150.10">
    <property type="entry name" value="Aspartate Aminotransferase, domain 1"/>
    <property type="match status" value="1"/>
</dbReference>
<accession>A0A066ZT16</accession>
<dbReference type="SUPFAM" id="SSF53383">
    <property type="entry name" value="PLP-dependent transferases"/>
    <property type="match status" value="1"/>
</dbReference>
<dbReference type="InterPro" id="IPR000653">
    <property type="entry name" value="DegT/StrS_aminotransferase"/>
</dbReference>
<dbReference type="GO" id="GO:0030170">
    <property type="term" value="F:pyridoxal phosphate binding"/>
    <property type="evidence" value="ECO:0007669"/>
    <property type="project" value="TreeGrafter"/>
</dbReference>
<keyword evidence="5" id="KW-0808">Transferase</keyword>
<dbReference type="InterPro" id="IPR026385">
    <property type="entry name" value="LegC-like"/>
</dbReference>
<dbReference type="STRING" id="28885.EI16_03775"/>
<keyword evidence="6" id="KW-1185">Reference proteome</keyword>
<protein>
    <submittedName>
        <fullName evidence="5">Aminotransferase DegT</fullName>
    </submittedName>
</protein>